<dbReference type="PANTHER" id="PTHR10039">
    <property type="entry name" value="AMELOGENIN"/>
    <property type="match status" value="1"/>
</dbReference>
<feature type="domain" description="Nephrocystin 3-like N-terminal" evidence="4">
    <location>
        <begin position="302"/>
        <end position="487"/>
    </location>
</feature>
<dbReference type="Pfam" id="PF22939">
    <property type="entry name" value="WHD_GPIID"/>
    <property type="match status" value="1"/>
</dbReference>
<dbReference type="Pfam" id="PF24883">
    <property type="entry name" value="NPHP3_N"/>
    <property type="match status" value="1"/>
</dbReference>
<dbReference type="Gene3D" id="1.25.40.10">
    <property type="entry name" value="Tetratricopeptide repeat domain"/>
    <property type="match status" value="3"/>
</dbReference>
<evidence type="ECO:0000256" key="2">
    <source>
        <dbReference type="SAM" id="MobiDB-lite"/>
    </source>
</evidence>
<dbReference type="InterPro" id="IPR056884">
    <property type="entry name" value="NPHP3-like_N"/>
</dbReference>
<dbReference type="InterPro" id="IPR054471">
    <property type="entry name" value="GPIID_WHD"/>
</dbReference>
<comment type="caution">
    <text evidence="5">The sequence shown here is derived from an EMBL/GenBank/DDBJ whole genome shotgun (WGS) entry which is preliminary data.</text>
</comment>
<evidence type="ECO:0000259" key="3">
    <source>
        <dbReference type="Pfam" id="PF22939"/>
    </source>
</evidence>
<sequence>MNGTSHEKSHARSNGTVNGSPTVVKVDMVHRPANYSPEHATNGTVKKPSTRGYAGYRPQMLSEGHDGRDGTDNESTTITTTTVFHVLRETSTTVVVQCKKELGAKAEGVLTGTASMDSLLDFIAAERLRSMPHQGSKWDKVLKWAESLARNMGEKTHVILLEKVIGILHQMGDTLGFFLRHEMLFADSTVIQTILAGAYADLIRLAVGVMIHYKKAHTKTTSLQHNIGEFRGLFGSIVDSFFHHRGRFSNEVWDISLKKSTCFQDPSITIRVLRKWLTPQDRTLTVILNDRLGTRTARHELTCEWFASSLSDFQQGKEDVLLVTGKSGSGKSVLTGWILERLKRTPGRSKPQEAISFTIGQYTHPSPQSAHTELSIDGSLRSQRSSLSVVKGLLLQLLEKNAGDLVLYKIVSAVYERTERQNVTEDLEPAIWNALNSALKSNRRNLMIVIDGLDQLSGGDTEALRLCERLHSIAKAHDGVKCILISRPLSKSCPPYLRHYNIESTNSHDINRFVEYSVSSSHEFQNLKDSDKQAIIKKICNMPNITFVWADLALQLLRREKSFDGVCKALESIPKTIPDLLRKLSTGLDFKQSDTKMIFSWLLVAERPLTLGELKSLIEIDIESCSQVPRFTSIEEDISTACGDLVKIQDGIVHFAHYSIKEYLLDLASSGKFPLQVADAHKELTTRILAYTKATLKDSHHEPTIDCEWDSSRYGSIQGLLQKHTLLEYSTRYWVSHFSKSSMYDKSKGKHVCSPEFRSCFPESSLLALIEGQLWETQTSSRDSIWRHSLALEVRKIIHGESHKSIIQCQVNLARVHQRCSSIGIANACYFDAWKTCRSVSGEKSSLAIACAKYYISCTESSTVKTRTEVTTHTEVTKHTEVMTHTEDIYRYIWTISKDIHGVAHEETIRYAKSLALLYTQLKKTEQATSIYREVYQACVEKYGHLHEETIITSHQLVTILKQTSKHDECIHITQSMLTVTEQTLEVWEQKRISATISLIETFESQKQLQKAEELLISMTRNIVEACRTRHEDHVHEAKIEITLQYVRFLKRHKREKEAEKILVDLWNDFKSPLHGKNCHGDGLLVRIRVIGEEMKLMKLVAAAESVFSSLWGYYKKVSQHTSVEATLIAISLSEILQTKSETHSEETILKEVFEATVSKTTTKTTIETTTVTTCTALSSFYERESRWSEAVHVCSKVLVSLWPSIEISGSSDTCHLPTSHHDEAIELARRLAICHHRERRIDKAESIHLHVFNACKSSLKFQDKRILIAARHLIKFYESERMIEKSIAVYTALWEEYRAVLGRSHDVSIRVTYDLARFCEQHQPTGAERLYLEIATALGCDNDELGAQSVEAVLALCGIYEREKRFRDAQNFYRKLWLTFCNRGKDCGIQIETVADIYHKYLCILEKQNDFSVVYDLTVQFKETCVKYYGTRHQLTIQATIQLAKVLERHESRREEAISIYEEVCEMTAALHKHTSVETTVTTTISTTTTITETTIIEVKERLARLYSAHTSTASKAEVIYYESWDKLKCKHGHAHAETLSCLSELISFFKRRNTEACIHTATETLQTTVVEIITKEKDTQKLFNSAEIIARLYTTLGLKDIAFELTREIRRQLAFTETKSNKKFKFQLRRGHTVDRRSFVFVMAFEETLNGNSRPTLFTEIMSDLMTETTLYESWMRSQKYGSSFEIILGIGARLSVFLKTRNREDESNKITDELWELFLSEMSIGETKRSGIHWELFLVCVTEMAVEGHDLTVIDAGATLVLSRYEAGAFESSFELATWFCKYIKSHGGFTSQQNLTIGFKLALCMAGRHSSGARHCQDQRLAQKMMELSKGLLKEVLKASEHEGMSFSSMPLEEVSRIVSLLGEQHDHENIERILTNLWLARKSRAWDYKTIIQIGLRLADVQAAHGHAHSAIDLLTDMAYNLQRVFTVLDPQTLTCYNHLSAIHTLAGHPHKSMAIHGSIIQAALAEDNNNAYADSMAKVIHDQLQLLKRSYQRHGKWDDEHGEEHYSRMWDECIDLFQERPVWNKTDNIRRWSAKGTPAGHKDLGCWHAPSEWGFLAPQGGKRYSTNGNGHVHTHGGSVRHSTNGHYSHARV</sequence>
<evidence type="ECO:0008006" key="7">
    <source>
        <dbReference type="Google" id="ProtNLM"/>
    </source>
</evidence>
<feature type="region of interest" description="Disordered" evidence="2">
    <location>
        <begin position="1"/>
        <end position="22"/>
    </location>
</feature>
<evidence type="ECO:0000259" key="4">
    <source>
        <dbReference type="Pfam" id="PF24883"/>
    </source>
</evidence>
<feature type="domain" description="GPI inositol-deacylase winged helix" evidence="3">
    <location>
        <begin position="588"/>
        <end position="670"/>
    </location>
</feature>
<feature type="compositionally biased region" description="Basic and acidic residues" evidence="2">
    <location>
        <begin position="1"/>
        <end position="10"/>
    </location>
</feature>
<evidence type="ECO:0000313" key="5">
    <source>
        <dbReference type="EMBL" id="KAH0563240.1"/>
    </source>
</evidence>
<dbReference type="PANTHER" id="PTHR10039:SF11">
    <property type="entry name" value="NACHT DOMAIN PROTEIN (AFU_ORTHOLOGUE AFUA_1G01490)"/>
    <property type="match status" value="1"/>
</dbReference>
<organism evidence="5 6">
    <name type="scientific">Trichoglossum hirsutum</name>
    <dbReference type="NCBI Taxonomy" id="265104"/>
    <lineage>
        <taxon>Eukaryota</taxon>
        <taxon>Fungi</taxon>
        <taxon>Dikarya</taxon>
        <taxon>Ascomycota</taxon>
        <taxon>Pezizomycotina</taxon>
        <taxon>Geoglossomycetes</taxon>
        <taxon>Geoglossales</taxon>
        <taxon>Geoglossaceae</taxon>
        <taxon>Trichoglossum</taxon>
    </lineage>
</organism>
<name>A0A9P8LFE3_9PEZI</name>
<reference evidence="5" key="1">
    <citation type="submission" date="2021-03" db="EMBL/GenBank/DDBJ databases">
        <title>Comparative genomics and phylogenomic investigation of the class Geoglossomycetes provide insights into ecological specialization and systematics.</title>
        <authorList>
            <person name="Melie T."/>
            <person name="Pirro S."/>
            <person name="Miller A.N."/>
            <person name="Quandt A."/>
        </authorList>
    </citation>
    <scope>NUCLEOTIDE SEQUENCE</scope>
    <source>
        <strain evidence="5">CAQ_001_2017</strain>
    </source>
</reference>
<keyword evidence="1" id="KW-0677">Repeat</keyword>
<dbReference type="SUPFAM" id="SSF52540">
    <property type="entry name" value="P-loop containing nucleoside triphosphate hydrolases"/>
    <property type="match status" value="1"/>
</dbReference>
<protein>
    <recommendedName>
        <fullName evidence="7">AAA+ ATPase domain-containing protein</fullName>
    </recommendedName>
</protein>
<accession>A0A9P8LFE3</accession>
<dbReference type="InterPro" id="IPR027417">
    <property type="entry name" value="P-loop_NTPase"/>
</dbReference>
<keyword evidence="6" id="KW-1185">Reference proteome</keyword>
<evidence type="ECO:0000256" key="1">
    <source>
        <dbReference type="ARBA" id="ARBA00022737"/>
    </source>
</evidence>
<gene>
    <name evidence="5" type="ORF">GP486_002195</name>
</gene>
<feature type="region of interest" description="Disordered" evidence="2">
    <location>
        <begin position="34"/>
        <end position="53"/>
    </location>
</feature>
<feature type="region of interest" description="Disordered" evidence="2">
    <location>
        <begin position="2075"/>
        <end position="2098"/>
    </location>
</feature>
<feature type="compositionally biased region" description="Polar residues" evidence="2">
    <location>
        <begin position="12"/>
        <end position="21"/>
    </location>
</feature>
<dbReference type="EMBL" id="JAGHQM010000232">
    <property type="protein sequence ID" value="KAH0563240.1"/>
    <property type="molecule type" value="Genomic_DNA"/>
</dbReference>
<dbReference type="InterPro" id="IPR011990">
    <property type="entry name" value="TPR-like_helical_dom_sf"/>
</dbReference>
<dbReference type="Proteomes" id="UP000750711">
    <property type="component" value="Unassembled WGS sequence"/>
</dbReference>
<proteinExistence type="predicted"/>
<evidence type="ECO:0000313" key="6">
    <source>
        <dbReference type="Proteomes" id="UP000750711"/>
    </source>
</evidence>
<dbReference type="Gene3D" id="3.40.50.300">
    <property type="entry name" value="P-loop containing nucleotide triphosphate hydrolases"/>
    <property type="match status" value="1"/>
</dbReference>
<feature type="compositionally biased region" description="Low complexity" evidence="2">
    <location>
        <begin position="2075"/>
        <end position="2085"/>
    </location>
</feature>